<dbReference type="Pfam" id="PF07801">
    <property type="entry name" value="DUF1647"/>
    <property type="match status" value="1"/>
</dbReference>
<proteinExistence type="predicted"/>
<reference evidence="2" key="1">
    <citation type="submission" date="2020-08" db="EMBL/GenBank/DDBJ databases">
        <title>Multicomponent nature underlies the extraordinary mechanical properties of spider dragline silk.</title>
        <authorList>
            <person name="Kono N."/>
            <person name="Nakamura H."/>
            <person name="Mori M."/>
            <person name="Yoshida Y."/>
            <person name="Ohtoshi R."/>
            <person name="Malay A.D."/>
            <person name="Moran D.A.P."/>
            <person name="Tomita M."/>
            <person name="Numata K."/>
            <person name="Arakawa K."/>
        </authorList>
    </citation>
    <scope>NUCLEOTIDE SEQUENCE</scope>
</reference>
<evidence type="ECO:0000313" key="2">
    <source>
        <dbReference type="EMBL" id="GFS29933.1"/>
    </source>
</evidence>
<dbReference type="PANTHER" id="PTHR31389:SF4">
    <property type="entry name" value="LD39211P"/>
    <property type="match status" value="1"/>
</dbReference>
<gene>
    <name evidence="2" type="primary">NCL1_35112</name>
    <name evidence="2" type="ORF">TNIN_483621</name>
</gene>
<dbReference type="PANTHER" id="PTHR31389">
    <property type="entry name" value="LD39211P"/>
    <property type="match status" value="1"/>
</dbReference>
<accession>A0A8X6M7S2</accession>
<dbReference type="InterPro" id="IPR041426">
    <property type="entry name" value="Mos1_HTH"/>
</dbReference>
<protein>
    <recommendedName>
        <fullName evidence="1">Mos1 transposase HTH domain-containing protein</fullName>
    </recommendedName>
</protein>
<evidence type="ECO:0000259" key="1">
    <source>
        <dbReference type="Pfam" id="PF17906"/>
    </source>
</evidence>
<dbReference type="Pfam" id="PF17906">
    <property type="entry name" value="HTH_48"/>
    <property type="match status" value="1"/>
</dbReference>
<sequence>MERRCVLNSWSKEEVRAVICYEWARGVSGTEIHNRLVEVYGPGVMSKQMVRRRCRTFSDGRQQVEDIPRAGRTRTATTDANIGKVDDMIRANRRITIDEVAEKLGISHERAQNIIHDILRYRKVSARWAGKEATKEPDPEEKYLKHLGFNVDEPRLYPASQWSNTTLPVFVTALSPSDCHFIHGFLKSFQHFFVNSLLVIYDLGINPSEYSLINNICNSSNCILRTFDFDAYPSHIRNLQLYAYRPIIIQEVLNQAGAVIMLNVQYIFTSGELHNIVSRAEKDGIVAWSINQPTSALTHPRMFDYFNTKQERFFFHRMVQPNHIVLYNIDIVHFKIMFHWVKCALVPNCIAPIGAQNSGCRFDKKPLYRYSGCHRYDMSALNVVLGLMFDFSSSHYSAKEEDKFFRFVDMEKDFIADPDKNSTVFPDSN</sequence>
<dbReference type="Gene3D" id="1.10.10.1450">
    <property type="match status" value="1"/>
</dbReference>
<dbReference type="InterPro" id="IPR012444">
    <property type="entry name" value="DUF1647"/>
</dbReference>
<feature type="domain" description="Mos1 transposase HTH" evidence="1">
    <location>
        <begin position="12"/>
        <end position="60"/>
    </location>
</feature>
<dbReference type="Proteomes" id="UP000886998">
    <property type="component" value="Unassembled WGS sequence"/>
</dbReference>
<evidence type="ECO:0000313" key="3">
    <source>
        <dbReference type="Proteomes" id="UP000886998"/>
    </source>
</evidence>
<keyword evidence="3" id="KW-1185">Reference proteome</keyword>
<comment type="caution">
    <text evidence="2">The sequence shown here is derived from an EMBL/GenBank/DDBJ whole genome shotgun (WGS) entry which is preliminary data.</text>
</comment>
<name>A0A8X6M7S2_9ARAC</name>
<dbReference type="AlphaFoldDB" id="A0A8X6M7S2"/>
<organism evidence="2 3">
    <name type="scientific">Trichonephila inaurata madagascariensis</name>
    <dbReference type="NCBI Taxonomy" id="2747483"/>
    <lineage>
        <taxon>Eukaryota</taxon>
        <taxon>Metazoa</taxon>
        <taxon>Ecdysozoa</taxon>
        <taxon>Arthropoda</taxon>
        <taxon>Chelicerata</taxon>
        <taxon>Arachnida</taxon>
        <taxon>Araneae</taxon>
        <taxon>Araneomorphae</taxon>
        <taxon>Entelegynae</taxon>
        <taxon>Araneoidea</taxon>
        <taxon>Nephilidae</taxon>
        <taxon>Trichonephila</taxon>
        <taxon>Trichonephila inaurata</taxon>
    </lineage>
</organism>
<dbReference type="EMBL" id="BMAV01024077">
    <property type="protein sequence ID" value="GFS29933.1"/>
    <property type="molecule type" value="Genomic_DNA"/>
</dbReference>
<dbReference type="OrthoDB" id="6414280at2759"/>